<feature type="compositionally biased region" description="Basic and acidic residues" evidence="1">
    <location>
        <begin position="142"/>
        <end position="151"/>
    </location>
</feature>
<evidence type="ECO:0000313" key="3">
    <source>
        <dbReference type="Proteomes" id="UP000037392"/>
    </source>
</evidence>
<name>A0A0J9C0D3_9FIRM</name>
<gene>
    <name evidence="2" type="ORF">HMPREF9470_02791</name>
</gene>
<dbReference type="Gene3D" id="3.40.1690.10">
    <property type="entry name" value="secretion proteins EscU"/>
    <property type="match status" value="1"/>
</dbReference>
<dbReference type="AlphaFoldDB" id="A0A0J9C0D3"/>
<dbReference type="RefSeq" id="WP_045091195.1">
    <property type="nucleotide sequence ID" value="NZ_KQ235878.1"/>
</dbReference>
<dbReference type="GO" id="GO:0009306">
    <property type="term" value="P:protein secretion"/>
    <property type="evidence" value="ECO:0007669"/>
    <property type="project" value="InterPro"/>
</dbReference>
<dbReference type="Pfam" id="PF01312">
    <property type="entry name" value="Bac_export_2"/>
    <property type="match status" value="1"/>
</dbReference>
<proteinExistence type="predicted"/>
<dbReference type="PANTHER" id="PTHR30531">
    <property type="entry name" value="FLAGELLAR BIOSYNTHETIC PROTEIN FLHB"/>
    <property type="match status" value="1"/>
</dbReference>
<dbReference type="InterPro" id="IPR006135">
    <property type="entry name" value="T3SS_substrate_exporter"/>
</dbReference>
<evidence type="ECO:0000313" key="2">
    <source>
        <dbReference type="EMBL" id="KMW18687.1"/>
    </source>
</evidence>
<comment type="caution">
    <text evidence="2">The sequence shown here is derived from an EMBL/GenBank/DDBJ whole genome shotgun (WGS) entry which is preliminary data.</text>
</comment>
<protein>
    <recommendedName>
        <fullName evidence="4">FlhB domain-containing protein</fullName>
    </recommendedName>
</protein>
<dbReference type="OrthoDB" id="9810419at2"/>
<dbReference type="PANTHER" id="PTHR30531:SF12">
    <property type="entry name" value="FLAGELLAR BIOSYNTHETIC PROTEIN FLHB"/>
    <property type="match status" value="1"/>
</dbReference>
<sequence>MSKYKKNKAVALKYNAAEDASPVVIASGYGTVAEHIIDIAEKKGIPVFKDDSAASLLCMLDVGSNIPVELYEVVAAIYCKLIETSAQIRGIEDAEGVRKGNAAGDGSAADKTGDGNTAGRTGVGSMGNGSSSRLRRNLASRRNRDGGEIRE</sequence>
<dbReference type="Proteomes" id="UP000037392">
    <property type="component" value="Unassembled WGS sequence"/>
</dbReference>
<evidence type="ECO:0008006" key="4">
    <source>
        <dbReference type="Google" id="ProtNLM"/>
    </source>
</evidence>
<dbReference type="PATRIC" id="fig|742734.4.peg.2992"/>
<organism evidence="2 3">
    <name type="scientific">[Clostridium] citroniae WAL-19142</name>
    <dbReference type="NCBI Taxonomy" id="742734"/>
    <lineage>
        <taxon>Bacteria</taxon>
        <taxon>Bacillati</taxon>
        <taxon>Bacillota</taxon>
        <taxon>Clostridia</taxon>
        <taxon>Lachnospirales</taxon>
        <taxon>Lachnospiraceae</taxon>
        <taxon>Enterocloster</taxon>
    </lineage>
</organism>
<dbReference type="SUPFAM" id="SSF160544">
    <property type="entry name" value="EscU C-terminal domain-like"/>
    <property type="match status" value="1"/>
</dbReference>
<dbReference type="GO" id="GO:0005886">
    <property type="term" value="C:plasma membrane"/>
    <property type="evidence" value="ECO:0007669"/>
    <property type="project" value="TreeGrafter"/>
</dbReference>
<reference evidence="2 3" key="1">
    <citation type="submission" date="2011-04" db="EMBL/GenBank/DDBJ databases">
        <title>The Genome Sequence of Clostridium citroniae WAL-19142.</title>
        <authorList>
            <consortium name="The Broad Institute Genome Sequencing Platform"/>
            <person name="Earl A."/>
            <person name="Ward D."/>
            <person name="Feldgarden M."/>
            <person name="Gevers D."/>
            <person name="Warren Y.A."/>
            <person name="Tyrrell K.L."/>
            <person name="Citron D.M."/>
            <person name="Goldstein E.J."/>
            <person name="Daigneault M."/>
            <person name="Allen-Vercoe E."/>
            <person name="Young S.K."/>
            <person name="Zeng Q."/>
            <person name="Gargeya S."/>
            <person name="Fitzgerald M."/>
            <person name="Haas B."/>
            <person name="Abouelleil A."/>
            <person name="Alvarado L."/>
            <person name="Arachchi H.M."/>
            <person name="Berlin A."/>
            <person name="Brown A."/>
            <person name="Chapman S.B."/>
            <person name="Chen Z."/>
            <person name="Dunbar C."/>
            <person name="Freedman E."/>
            <person name="Gearin G."/>
            <person name="Gellesch M."/>
            <person name="Goldberg J."/>
            <person name="Griggs A."/>
            <person name="Gujja S."/>
            <person name="Heilman E.R."/>
            <person name="Heiman D."/>
            <person name="Howarth C."/>
            <person name="Larson L."/>
            <person name="Lui A."/>
            <person name="MacDonald P.J."/>
            <person name="Mehta T."/>
            <person name="Montmayeur A."/>
            <person name="Murphy C."/>
            <person name="Neiman D."/>
            <person name="Pearson M."/>
            <person name="Priest M."/>
            <person name="Roberts A."/>
            <person name="Saif S."/>
            <person name="Shea T."/>
            <person name="Shenoy N."/>
            <person name="Sisk P."/>
            <person name="Stolte C."/>
            <person name="Sykes S."/>
            <person name="White J."/>
            <person name="Yandava C."/>
            <person name="Wortman J."/>
            <person name="Nusbaum C."/>
            <person name="Birren B."/>
        </authorList>
    </citation>
    <scope>NUCLEOTIDE SEQUENCE [LARGE SCALE GENOMIC DNA]</scope>
    <source>
        <strain evidence="2 3">WAL-19142</strain>
    </source>
</reference>
<evidence type="ECO:0000256" key="1">
    <source>
        <dbReference type="SAM" id="MobiDB-lite"/>
    </source>
</evidence>
<dbReference type="InterPro" id="IPR029025">
    <property type="entry name" value="T3SS_substrate_exporter_C"/>
</dbReference>
<dbReference type="GeneID" id="93163282"/>
<accession>A0A0J9C0D3</accession>
<dbReference type="EMBL" id="ADLK01000022">
    <property type="protein sequence ID" value="KMW18687.1"/>
    <property type="molecule type" value="Genomic_DNA"/>
</dbReference>
<feature type="region of interest" description="Disordered" evidence="1">
    <location>
        <begin position="93"/>
        <end position="151"/>
    </location>
</feature>